<dbReference type="InterPro" id="IPR009057">
    <property type="entry name" value="Homeodomain-like_sf"/>
</dbReference>
<reference evidence="1" key="1">
    <citation type="submission" date="2025-08" db="UniProtKB">
        <authorList>
            <consortium name="Ensembl"/>
        </authorList>
    </citation>
    <scope>IDENTIFICATION</scope>
</reference>
<protein>
    <submittedName>
        <fullName evidence="1">Uncharacterized protein</fullName>
    </submittedName>
</protein>
<dbReference type="AlphaFoldDB" id="A0A8C7C9F6"/>
<sequence length="171" mass="19758">SQPIHQGPPLGLLGQWLWKEEYWLPPGFTWKDIEMQEGDRYPLPQDLLYTLPLALGFIALNDSVDRFMCGLIVGVEDLVHFSICPVCVQSEVLGLGKQCSLSQRQMETWFHHRRNQHRPSNTKKACESTLIQKIILSYCLMTNILFSWFLQLEVCFLHHCICGSTYVSDLM</sequence>
<accession>A0A8C7C9F6</accession>
<dbReference type="Gene3D" id="1.10.10.60">
    <property type="entry name" value="Homeodomain-like"/>
    <property type="match status" value="1"/>
</dbReference>
<name>A0A8C7C9F6_ONCKI</name>
<proteinExistence type="predicted"/>
<dbReference type="GeneTree" id="ENSGT01030000234515"/>
<dbReference type="GO" id="GO:0003677">
    <property type="term" value="F:DNA binding"/>
    <property type="evidence" value="ECO:0007669"/>
    <property type="project" value="InterPro"/>
</dbReference>
<reference evidence="1" key="2">
    <citation type="submission" date="2025-09" db="UniProtKB">
        <authorList>
            <consortium name="Ensembl"/>
        </authorList>
    </citation>
    <scope>IDENTIFICATION</scope>
</reference>
<dbReference type="InterPro" id="IPR001356">
    <property type="entry name" value="HD"/>
</dbReference>
<evidence type="ECO:0000313" key="2">
    <source>
        <dbReference type="Proteomes" id="UP000694557"/>
    </source>
</evidence>
<dbReference type="CDD" id="cd00086">
    <property type="entry name" value="homeodomain"/>
    <property type="match status" value="1"/>
</dbReference>
<evidence type="ECO:0000313" key="1">
    <source>
        <dbReference type="Ensembl" id="ENSOKIP00005003431.1"/>
    </source>
</evidence>
<dbReference type="SUPFAM" id="SSF46689">
    <property type="entry name" value="Homeodomain-like"/>
    <property type="match status" value="1"/>
</dbReference>
<dbReference type="Proteomes" id="UP000694557">
    <property type="component" value="Unassembled WGS sequence"/>
</dbReference>
<dbReference type="Ensembl" id="ENSOKIT00005003601.1">
    <property type="protein sequence ID" value="ENSOKIP00005003431.1"/>
    <property type="gene ID" value="ENSOKIG00005001573.1"/>
</dbReference>
<keyword evidence="2" id="KW-1185">Reference proteome</keyword>
<organism evidence="1 2">
    <name type="scientific">Oncorhynchus kisutch</name>
    <name type="common">Coho salmon</name>
    <name type="synonym">Salmo kisutch</name>
    <dbReference type="NCBI Taxonomy" id="8019"/>
    <lineage>
        <taxon>Eukaryota</taxon>
        <taxon>Metazoa</taxon>
        <taxon>Chordata</taxon>
        <taxon>Craniata</taxon>
        <taxon>Vertebrata</taxon>
        <taxon>Euteleostomi</taxon>
        <taxon>Actinopterygii</taxon>
        <taxon>Neopterygii</taxon>
        <taxon>Teleostei</taxon>
        <taxon>Protacanthopterygii</taxon>
        <taxon>Salmoniformes</taxon>
        <taxon>Salmonidae</taxon>
        <taxon>Salmoninae</taxon>
        <taxon>Oncorhynchus</taxon>
    </lineage>
</organism>